<dbReference type="EMBL" id="JAPCKK010000034">
    <property type="protein sequence ID" value="MDP4099370.1"/>
    <property type="molecule type" value="Genomic_DNA"/>
</dbReference>
<dbReference type="EC" id="2.4.-.-" evidence="2"/>
<dbReference type="SUPFAM" id="SSF48452">
    <property type="entry name" value="TPR-like"/>
    <property type="match status" value="1"/>
</dbReference>
<accession>A0ABT9FXB6</accession>
<dbReference type="CDD" id="cd02511">
    <property type="entry name" value="Beta4Glucosyltransferase"/>
    <property type="match status" value="1"/>
</dbReference>
<evidence type="ECO:0000313" key="3">
    <source>
        <dbReference type="Proteomes" id="UP001241848"/>
    </source>
</evidence>
<keyword evidence="3" id="KW-1185">Reference proteome</keyword>
<dbReference type="Gene3D" id="3.90.550.10">
    <property type="entry name" value="Spore Coat Polysaccharide Biosynthesis Protein SpsA, Chain A"/>
    <property type="match status" value="1"/>
</dbReference>
<dbReference type="InterPro" id="IPR001173">
    <property type="entry name" value="Glyco_trans_2-like"/>
</dbReference>
<dbReference type="Gene3D" id="1.25.40.10">
    <property type="entry name" value="Tetratricopeptide repeat domain"/>
    <property type="match status" value="1"/>
</dbReference>
<keyword evidence="2" id="KW-0328">Glycosyltransferase</keyword>
<name>A0ABT9FXB6_9BACL</name>
<dbReference type="Proteomes" id="UP001241848">
    <property type="component" value="Unassembled WGS sequence"/>
</dbReference>
<reference evidence="2 3" key="1">
    <citation type="submission" date="2022-10" db="EMBL/GenBank/DDBJ databases">
        <title>Paenibacillus description and whole genome data of maize root bacterial community.</title>
        <authorList>
            <person name="Marton D."/>
            <person name="Farkas M."/>
            <person name="Cserhati M."/>
        </authorList>
    </citation>
    <scope>NUCLEOTIDE SEQUENCE [LARGE SCALE GENOMIC DNA]</scope>
    <source>
        <strain evidence="2 3">P96</strain>
    </source>
</reference>
<gene>
    <name evidence="2" type="ORF">OIN60_21875</name>
</gene>
<evidence type="ECO:0000313" key="2">
    <source>
        <dbReference type="EMBL" id="MDP4099370.1"/>
    </source>
</evidence>
<dbReference type="PANTHER" id="PTHR43630">
    <property type="entry name" value="POLY-BETA-1,6-N-ACETYL-D-GLUCOSAMINE SYNTHASE"/>
    <property type="match status" value="1"/>
</dbReference>
<dbReference type="Pfam" id="PF00535">
    <property type="entry name" value="Glycos_transf_2"/>
    <property type="match status" value="1"/>
</dbReference>
<organism evidence="2 3">
    <name type="scientific">Paenibacillus zeirhizosphaerae</name>
    <dbReference type="NCBI Taxonomy" id="2987519"/>
    <lineage>
        <taxon>Bacteria</taxon>
        <taxon>Bacillati</taxon>
        <taxon>Bacillota</taxon>
        <taxon>Bacilli</taxon>
        <taxon>Bacillales</taxon>
        <taxon>Paenibacillaceae</taxon>
        <taxon>Paenibacillus</taxon>
    </lineage>
</organism>
<dbReference type="InterPro" id="IPR029044">
    <property type="entry name" value="Nucleotide-diphossugar_trans"/>
</dbReference>
<dbReference type="SUPFAM" id="SSF53448">
    <property type="entry name" value="Nucleotide-diphospho-sugar transferases"/>
    <property type="match status" value="1"/>
</dbReference>
<dbReference type="GO" id="GO:0016757">
    <property type="term" value="F:glycosyltransferase activity"/>
    <property type="evidence" value="ECO:0007669"/>
    <property type="project" value="UniProtKB-KW"/>
</dbReference>
<protein>
    <submittedName>
        <fullName evidence="2">Glycosyltransferase</fullName>
        <ecNumber evidence="2">2.4.-.-</ecNumber>
    </submittedName>
</protein>
<dbReference type="PANTHER" id="PTHR43630:SF2">
    <property type="entry name" value="GLYCOSYLTRANSFERASE"/>
    <property type="match status" value="1"/>
</dbReference>
<evidence type="ECO:0000259" key="1">
    <source>
        <dbReference type="Pfam" id="PF00535"/>
    </source>
</evidence>
<feature type="domain" description="Glycosyltransferase 2-like" evidence="1">
    <location>
        <begin position="7"/>
        <end position="103"/>
    </location>
</feature>
<keyword evidence="2" id="KW-0808">Transferase</keyword>
<dbReference type="InterPro" id="IPR011990">
    <property type="entry name" value="TPR-like_helical_dom_sf"/>
</dbReference>
<dbReference type="RefSeq" id="WP_305756985.1">
    <property type="nucleotide sequence ID" value="NZ_JAPCKK010000034.1"/>
</dbReference>
<sequence>MDQPSISLCMIVKNEAEYLPKCLSSVMRIVDEIIIVDTGSTDDTVAIAKAFGAKVIQMPWQDSFSDARNRGFEEATGDWILWLDADEEMDVDEADKLKDLLTRDAVREQRIEGLQFVFCNHLEGGGVEYNRLHRMVRNRPEYRFEGRVHEQILPSMVEARPDVQLGQVDIHIHHHGYLARNIIRQDKIERNISLLRQAISEHPDFPHYPYYLAIELYRINDLEGALSNLNRALEHMVQVPKQILSSAHKYRLIVLDAMKRYSDLVRLSRDSITEFPDFPDLYHLEAIGWNQLGATDKAISSLRQALSVGPAGEEYPTVAGHGTYLTCRDLALLYESIGNPLGADLYFTLVSLMVSHAGIRFQEPWNAESKN</sequence>
<proteinExistence type="predicted"/>
<comment type="caution">
    <text evidence="2">The sequence shown here is derived from an EMBL/GenBank/DDBJ whole genome shotgun (WGS) entry which is preliminary data.</text>
</comment>